<reference evidence="3" key="1">
    <citation type="journal article" date="2016" name="Nature">
        <title>The genome of the seagrass Zostera marina reveals angiosperm adaptation to the sea.</title>
        <authorList>
            <person name="Olsen J.L."/>
            <person name="Rouze P."/>
            <person name="Verhelst B."/>
            <person name="Lin Y.-C."/>
            <person name="Bayer T."/>
            <person name="Collen J."/>
            <person name="Dattolo E."/>
            <person name="De Paoli E."/>
            <person name="Dittami S."/>
            <person name="Maumus F."/>
            <person name="Michel G."/>
            <person name="Kersting A."/>
            <person name="Lauritano C."/>
            <person name="Lohaus R."/>
            <person name="Toepel M."/>
            <person name="Tonon T."/>
            <person name="Vanneste K."/>
            <person name="Amirebrahimi M."/>
            <person name="Brakel J."/>
            <person name="Bostroem C."/>
            <person name="Chovatia M."/>
            <person name="Grimwood J."/>
            <person name="Jenkins J.W."/>
            <person name="Jueterbock A."/>
            <person name="Mraz A."/>
            <person name="Stam W.T."/>
            <person name="Tice H."/>
            <person name="Bornberg-Bauer E."/>
            <person name="Green P.J."/>
            <person name="Pearson G.A."/>
            <person name="Procaccini G."/>
            <person name="Duarte C.M."/>
            <person name="Schmutz J."/>
            <person name="Reusch T.B.H."/>
            <person name="Van de Peer Y."/>
        </authorList>
    </citation>
    <scope>NUCLEOTIDE SEQUENCE [LARGE SCALE GENOMIC DNA]</scope>
    <source>
        <strain evidence="3">cv. Finnish</strain>
    </source>
</reference>
<dbReference type="AlphaFoldDB" id="A0A0K9Q4V4"/>
<keyword evidence="3" id="KW-1185">Reference proteome</keyword>
<dbReference type="Pfam" id="PF23733">
    <property type="entry name" value="GRXCR1-2_C"/>
    <property type="match status" value="1"/>
</dbReference>
<dbReference type="PROSITE" id="PS51354">
    <property type="entry name" value="GLUTAREDOXIN_2"/>
    <property type="match status" value="1"/>
</dbReference>
<dbReference type="STRING" id="29655.A0A0K9Q4V4"/>
<protein>
    <submittedName>
        <fullName evidence="2">Glutaredoxin family protein</fullName>
    </submittedName>
</protein>
<dbReference type="InterPro" id="IPR002109">
    <property type="entry name" value="Glutaredoxin"/>
</dbReference>
<dbReference type="SUPFAM" id="SSF52833">
    <property type="entry name" value="Thioredoxin-like"/>
    <property type="match status" value="1"/>
</dbReference>
<dbReference type="Proteomes" id="UP000036987">
    <property type="component" value="Unassembled WGS sequence"/>
</dbReference>
<dbReference type="OrthoDB" id="423313at2759"/>
<dbReference type="Pfam" id="PF00462">
    <property type="entry name" value="Glutaredoxin"/>
    <property type="match status" value="1"/>
</dbReference>
<evidence type="ECO:0000313" key="2">
    <source>
        <dbReference type="EMBL" id="KMZ75495.1"/>
    </source>
</evidence>
<gene>
    <name evidence="2" type="ORF">ZOSMA_114G00930</name>
</gene>
<evidence type="ECO:0000259" key="1">
    <source>
        <dbReference type="Pfam" id="PF00462"/>
    </source>
</evidence>
<dbReference type="Gene3D" id="3.40.30.10">
    <property type="entry name" value="Glutaredoxin"/>
    <property type="match status" value="1"/>
</dbReference>
<organism evidence="2 3">
    <name type="scientific">Zostera marina</name>
    <name type="common">Eelgrass</name>
    <dbReference type="NCBI Taxonomy" id="29655"/>
    <lineage>
        <taxon>Eukaryota</taxon>
        <taxon>Viridiplantae</taxon>
        <taxon>Streptophyta</taxon>
        <taxon>Embryophyta</taxon>
        <taxon>Tracheophyta</taxon>
        <taxon>Spermatophyta</taxon>
        <taxon>Magnoliopsida</taxon>
        <taxon>Liliopsida</taxon>
        <taxon>Zosteraceae</taxon>
        <taxon>Zostera</taxon>
    </lineage>
</organism>
<dbReference type="PANTHER" id="PTHR45669">
    <property type="entry name" value="GLUTAREDOXIN DOMAIN-CONTAINING CYSTEINE-RICH PROTEIN CG12206-RELATED"/>
    <property type="match status" value="1"/>
</dbReference>
<dbReference type="PANTHER" id="PTHR45669:SF26">
    <property type="entry name" value="GLUTAREDOXIN DOMAIN-CONTAINING PROTEIN"/>
    <property type="match status" value="1"/>
</dbReference>
<comment type="caution">
    <text evidence="2">The sequence shown here is derived from an EMBL/GenBank/DDBJ whole genome shotgun (WGS) entry which is preliminary data.</text>
</comment>
<dbReference type="EMBL" id="LFYR01000167">
    <property type="protein sequence ID" value="KMZ75495.1"/>
    <property type="molecule type" value="Genomic_DNA"/>
</dbReference>
<evidence type="ECO:0000313" key="3">
    <source>
        <dbReference type="Proteomes" id="UP000036987"/>
    </source>
</evidence>
<dbReference type="InterPro" id="IPR036249">
    <property type="entry name" value="Thioredoxin-like_sf"/>
</dbReference>
<dbReference type="OMA" id="GRACEWC"/>
<proteinExistence type="predicted"/>
<feature type="domain" description="Glutaredoxin" evidence="1">
    <location>
        <begin position="70"/>
        <end position="134"/>
    </location>
</feature>
<sequence>MTTPWGSNPHRRITFSTSVKGIRSVVADGTFTPPSKKASSVFQRVRFATSAVRSLRSTPHSVTKEENRVVFYFTSLHVVRKTFEDCRAVRTILRGFRLEVDERDVSMDLQFLKELKGALGKRQISVPKVFIGGVCLGGAEEIKNLNESGELSGYLEGVAIAETGVCDCCGGFGFVVCSNCHGSHKFHSEKHGFLFCTTCNENGLVRCTVCRR</sequence>
<accession>A0A0K9Q4V4</accession>
<name>A0A0K9Q4V4_ZOSMR</name>
<dbReference type="CDD" id="cd03031">
    <property type="entry name" value="GRX_GRX_like"/>
    <property type="match status" value="1"/>
</dbReference>